<gene>
    <name evidence="2" type="ORF">DCC35_16135</name>
</gene>
<dbReference type="OrthoDB" id="6028159at2"/>
<protein>
    <submittedName>
        <fullName evidence="2">Uncharacterized protein</fullName>
    </submittedName>
</protein>
<dbReference type="EMBL" id="CP028923">
    <property type="protein sequence ID" value="QCK16161.1"/>
    <property type="molecule type" value="Genomic_DNA"/>
</dbReference>
<reference evidence="2 3" key="1">
    <citation type="submission" date="2018-04" db="EMBL/GenBank/DDBJ databases">
        <title>Complete genome uncultured novel isolate.</title>
        <authorList>
            <person name="Merlino G."/>
        </authorList>
    </citation>
    <scope>NUCLEOTIDE SEQUENCE [LARGE SCALE GENOMIC DNA]</scope>
    <source>
        <strain evidence="3">R1DC9</strain>
    </source>
</reference>
<dbReference type="NCBIfam" id="NF041635">
    <property type="entry name" value="STM3941_fam"/>
    <property type="match status" value="1"/>
</dbReference>
<evidence type="ECO:0000313" key="3">
    <source>
        <dbReference type="Proteomes" id="UP000298616"/>
    </source>
</evidence>
<keyword evidence="1" id="KW-0472">Membrane</keyword>
<evidence type="ECO:0000313" key="2">
    <source>
        <dbReference type="EMBL" id="QCK16161.1"/>
    </source>
</evidence>
<dbReference type="KEGG" id="fpf:DCC35_16135"/>
<keyword evidence="3" id="KW-1185">Reference proteome</keyword>
<feature type="transmembrane region" description="Helical" evidence="1">
    <location>
        <begin position="49"/>
        <end position="69"/>
    </location>
</feature>
<dbReference type="Proteomes" id="UP000298616">
    <property type="component" value="Chromosome"/>
</dbReference>
<dbReference type="RefSeq" id="WP_137091756.1">
    <property type="nucleotide sequence ID" value="NZ_CP028923.1"/>
</dbReference>
<sequence>MKKSPIEIPLSKLKLTLLLTGAAAFVVAGFLFAIEPANFGSRIFNNEQVIRIVGIVSMIFFGVCLVFILRQLFDDKIGLRIDETGITDNSSGVSVGHIDWNDITGIETFQVYLSKFIVLETDKPDKYLQRASNGITKQAMLANNKICGSPLTISSNSLKIKHQKLEELILEKWNEYGKTDALQQVLS</sequence>
<dbReference type="InterPro" id="IPR048136">
    <property type="entry name" value="STM3941-like"/>
</dbReference>
<keyword evidence="1" id="KW-0812">Transmembrane</keyword>
<dbReference type="AlphaFoldDB" id="A0A4D7JKN7"/>
<accession>A0A4D7JKN7</accession>
<proteinExistence type="predicted"/>
<name>A0A4D7JKN7_9BACT</name>
<keyword evidence="1" id="KW-1133">Transmembrane helix</keyword>
<organism evidence="2 3">
    <name type="scientific">Mangrovivirga cuniculi</name>
    <dbReference type="NCBI Taxonomy" id="2715131"/>
    <lineage>
        <taxon>Bacteria</taxon>
        <taxon>Pseudomonadati</taxon>
        <taxon>Bacteroidota</taxon>
        <taxon>Cytophagia</taxon>
        <taxon>Cytophagales</taxon>
        <taxon>Mangrovivirgaceae</taxon>
        <taxon>Mangrovivirga</taxon>
    </lineage>
</organism>
<evidence type="ECO:0000256" key="1">
    <source>
        <dbReference type="SAM" id="Phobius"/>
    </source>
</evidence>